<dbReference type="GO" id="GO:0071555">
    <property type="term" value="P:cell wall organization"/>
    <property type="evidence" value="ECO:0007669"/>
    <property type="project" value="UniProtKB-KW"/>
</dbReference>
<evidence type="ECO:0000256" key="8">
    <source>
        <dbReference type="ARBA" id="ARBA00022618"/>
    </source>
</evidence>
<keyword evidence="11 19" id="KW-0521">NADP</keyword>
<feature type="active site" evidence="19">
    <location>
        <position position="176"/>
    </location>
</feature>
<feature type="active site" description="Proton donor" evidence="19">
    <location>
        <position position="256"/>
    </location>
</feature>
<evidence type="ECO:0000256" key="18">
    <source>
        <dbReference type="ARBA" id="ARBA00048914"/>
    </source>
</evidence>
<dbReference type="OrthoDB" id="9804753at2"/>
<dbReference type="GO" id="GO:0071949">
    <property type="term" value="F:FAD binding"/>
    <property type="evidence" value="ECO:0007669"/>
    <property type="project" value="InterPro"/>
</dbReference>
<evidence type="ECO:0000256" key="5">
    <source>
        <dbReference type="ARBA" id="ARBA00012518"/>
    </source>
</evidence>
<dbReference type="EC" id="1.3.1.98" evidence="5 19"/>
<sequence>MPGTFPAPGTPISTLTPAPADLTPFNTLGLRSRAEHYVRIDDLAQLPALSALAARHGRLLVLGGGSNMVLPSEVDGLVVHMALRGVRLIEQRADAWIVEAAGGEVWHDFVQSCLAQGWDGLENLSLIPGTVGAAPVQNIGAYGVELDSRFESLTAWDVTKREWVHMDRADCQFAYRDSRFKHEAAGRWIIVAVRFALPRPWRPVLDYPDLQRHAGLAEATAAGAPARLSARSIADAVCDIRRAKLPDPARIGNAGSFFKNPIVDAAQREALAARFPGLVSYAQPDGRYKLAAGWLIDQCGWKGRSLGAAGVHERQALVLVNRGGAQAADILALARAIQADVQARFGVALEAEPVVVGG</sequence>
<dbReference type="PANTHER" id="PTHR21071:SF4">
    <property type="entry name" value="UDP-N-ACETYLENOLPYRUVOYLGLUCOSAMINE REDUCTASE"/>
    <property type="match status" value="1"/>
</dbReference>
<dbReference type="Pfam" id="PF01565">
    <property type="entry name" value="FAD_binding_4"/>
    <property type="match status" value="1"/>
</dbReference>
<feature type="domain" description="FAD-binding PCMH-type" evidence="20">
    <location>
        <begin position="30"/>
        <end position="200"/>
    </location>
</feature>
<evidence type="ECO:0000256" key="14">
    <source>
        <dbReference type="ARBA" id="ARBA00023002"/>
    </source>
</evidence>
<comment type="caution">
    <text evidence="21">The sequence shown here is derived from an EMBL/GenBank/DDBJ whole genome shotgun (WGS) entry which is preliminary data.</text>
</comment>
<dbReference type="Gene3D" id="3.30.43.10">
    <property type="entry name" value="Uridine Diphospho-n-acetylenolpyruvylglucosamine Reductase, domain 2"/>
    <property type="match status" value="1"/>
</dbReference>
<comment type="similarity">
    <text evidence="19">Belongs to the MurB family.</text>
</comment>
<evidence type="ECO:0000256" key="1">
    <source>
        <dbReference type="ARBA" id="ARBA00001974"/>
    </source>
</evidence>
<evidence type="ECO:0000313" key="22">
    <source>
        <dbReference type="Proteomes" id="UP000216020"/>
    </source>
</evidence>
<dbReference type="InterPro" id="IPR016167">
    <property type="entry name" value="FAD-bd_PCMH_sub1"/>
</dbReference>
<proteinExistence type="inferred from homology"/>
<evidence type="ECO:0000256" key="15">
    <source>
        <dbReference type="ARBA" id="ARBA00023306"/>
    </source>
</evidence>
<dbReference type="AlphaFoldDB" id="A0A261S5H9"/>
<dbReference type="GO" id="GO:0051301">
    <property type="term" value="P:cell division"/>
    <property type="evidence" value="ECO:0007669"/>
    <property type="project" value="UniProtKB-KW"/>
</dbReference>
<dbReference type="InterPro" id="IPR003170">
    <property type="entry name" value="MurB"/>
</dbReference>
<dbReference type="NCBIfam" id="NF000755">
    <property type="entry name" value="PRK00046.1"/>
    <property type="match status" value="1"/>
</dbReference>
<evidence type="ECO:0000256" key="4">
    <source>
        <dbReference type="ARBA" id="ARBA00004752"/>
    </source>
</evidence>
<dbReference type="RefSeq" id="WP_094856861.1">
    <property type="nucleotide sequence ID" value="NZ_NEVM01000005.1"/>
</dbReference>
<dbReference type="InterPro" id="IPR036318">
    <property type="entry name" value="FAD-bd_PCMH-like_sf"/>
</dbReference>
<keyword evidence="14 19" id="KW-0560">Oxidoreductase</keyword>
<dbReference type="Pfam" id="PF02873">
    <property type="entry name" value="MurB_C"/>
    <property type="match status" value="1"/>
</dbReference>
<keyword evidence="13 19" id="KW-0573">Peptidoglycan synthesis</keyword>
<dbReference type="Proteomes" id="UP000216020">
    <property type="component" value="Unassembled WGS sequence"/>
</dbReference>
<evidence type="ECO:0000256" key="19">
    <source>
        <dbReference type="HAMAP-Rule" id="MF_00037"/>
    </source>
</evidence>
<dbReference type="InterPro" id="IPR016169">
    <property type="entry name" value="FAD-bd_PCMH_sub2"/>
</dbReference>
<evidence type="ECO:0000256" key="9">
    <source>
        <dbReference type="ARBA" id="ARBA00022630"/>
    </source>
</evidence>
<keyword evidence="16 19" id="KW-0961">Cell wall biogenesis/degradation</keyword>
<dbReference type="GO" id="GO:0009252">
    <property type="term" value="P:peptidoglycan biosynthetic process"/>
    <property type="evidence" value="ECO:0007669"/>
    <property type="project" value="UniProtKB-UniRule"/>
</dbReference>
<keyword evidence="8 19" id="KW-0132">Cell division</keyword>
<evidence type="ECO:0000256" key="17">
    <source>
        <dbReference type="ARBA" id="ARBA00031026"/>
    </source>
</evidence>
<dbReference type="InterPro" id="IPR006094">
    <property type="entry name" value="Oxid_FAD_bind_N"/>
</dbReference>
<evidence type="ECO:0000256" key="16">
    <source>
        <dbReference type="ARBA" id="ARBA00023316"/>
    </source>
</evidence>
<dbReference type="EMBL" id="NEVM01000005">
    <property type="protein sequence ID" value="OZI32445.1"/>
    <property type="molecule type" value="Genomic_DNA"/>
</dbReference>
<evidence type="ECO:0000256" key="13">
    <source>
        <dbReference type="ARBA" id="ARBA00022984"/>
    </source>
</evidence>
<keyword evidence="22" id="KW-1185">Reference proteome</keyword>
<dbReference type="PANTHER" id="PTHR21071">
    <property type="entry name" value="UDP-N-ACETYLENOLPYRUVOYLGLUCOSAMINE REDUCTASE"/>
    <property type="match status" value="1"/>
</dbReference>
<comment type="cofactor">
    <cofactor evidence="1 19">
        <name>FAD</name>
        <dbReference type="ChEBI" id="CHEBI:57692"/>
    </cofactor>
</comment>
<dbReference type="NCBIfam" id="NF010478">
    <property type="entry name" value="PRK13903.1"/>
    <property type="match status" value="1"/>
</dbReference>
<dbReference type="Gene3D" id="3.90.78.10">
    <property type="entry name" value="UDP-N-acetylenolpyruvoylglucosamine reductase, C-terminal domain"/>
    <property type="match status" value="1"/>
</dbReference>
<dbReference type="GO" id="GO:0008762">
    <property type="term" value="F:UDP-N-acetylmuramate dehydrogenase activity"/>
    <property type="evidence" value="ECO:0007669"/>
    <property type="project" value="UniProtKB-UniRule"/>
</dbReference>
<dbReference type="InterPro" id="IPR036635">
    <property type="entry name" value="MurB_C_sf"/>
</dbReference>
<keyword evidence="10 19" id="KW-0274">FAD</keyword>
<dbReference type="SUPFAM" id="SSF56194">
    <property type="entry name" value="Uridine diphospho-N-Acetylenolpyruvylglucosamine reductase, MurB, C-terminal domain"/>
    <property type="match status" value="1"/>
</dbReference>
<comment type="pathway">
    <text evidence="4 19">Cell wall biogenesis; peptidoglycan biosynthesis.</text>
</comment>
<dbReference type="UniPathway" id="UPA00219"/>
<dbReference type="Gene3D" id="3.30.465.10">
    <property type="match status" value="1"/>
</dbReference>
<comment type="subcellular location">
    <subcellularLocation>
        <location evidence="3 19">Cytoplasm</location>
    </subcellularLocation>
</comment>
<evidence type="ECO:0000256" key="11">
    <source>
        <dbReference type="ARBA" id="ARBA00022857"/>
    </source>
</evidence>
<keyword evidence="15 19" id="KW-0131">Cell cycle</keyword>
<evidence type="ECO:0000256" key="10">
    <source>
        <dbReference type="ARBA" id="ARBA00022827"/>
    </source>
</evidence>
<protein>
    <recommendedName>
        <fullName evidence="6 19">UDP-N-acetylenolpyruvoylglucosamine reductase</fullName>
        <ecNumber evidence="5 19">1.3.1.98</ecNumber>
    </recommendedName>
    <alternativeName>
        <fullName evidence="17 19">UDP-N-acetylmuramate dehydrogenase</fullName>
    </alternativeName>
</protein>
<evidence type="ECO:0000256" key="3">
    <source>
        <dbReference type="ARBA" id="ARBA00004496"/>
    </source>
</evidence>
<dbReference type="SUPFAM" id="SSF56176">
    <property type="entry name" value="FAD-binding/transporter-associated domain-like"/>
    <property type="match status" value="1"/>
</dbReference>
<keyword evidence="12 19" id="KW-0133">Cell shape</keyword>
<evidence type="ECO:0000313" key="21">
    <source>
        <dbReference type="EMBL" id="OZI32445.1"/>
    </source>
</evidence>
<feature type="active site" evidence="19">
    <location>
        <position position="352"/>
    </location>
</feature>
<dbReference type="HAMAP" id="MF_00037">
    <property type="entry name" value="MurB"/>
    <property type="match status" value="1"/>
</dbReference>
<dbReference type="InterPro" id="IPR016166">
    <property type="entry name" value="FAD-bd_PCMH"/>
</dbReference>
<comment type="function">
    <text evidence="2 19">Cell wall formation.</text>
</comment>
<evidence type="ECO:0000256" key="12">
    <source>
        <dbReference type="ARBA" id="ARBA00022960"/>
    </source>
</evidence>
<gene>
    <name evidence="19" type="primary">murB</name>
    <name evidence="21" type="ORF">CAL29_23490</name>
</gene>
<keyword evidence="9 19" id="KW-0285">Flavoprotein</keyword>
<dbReference type="NCBIfam" id="TIGR00179">
    <property type="entry name" value="murB"/>
    <property type="match status" value="1"/>
</dbReference>
<organism evidence="21 22">
    <name type="scientific">Bordetella genomosp. 10</name>
    <dbReference type="NCBI Taxonomy" id="1416804"/>
    <lineage>
        <taxon>Bacteria</taxon>
        <taxon>Pseudomonadati</taxon>
        <taxon>Pseudomonadota</taxon>
        <taxon>Betaproteobacteria</taxon>
        <taxon>Burkholderiales</taxon>
        <taxon>Alcaligenaceae</taxon>
        <taxon>Bordetella</taxon>
    </lineage>
</organism>
<reference evidence="22" key="1">
    <citation type="submission" date="2017-05" db="EMBL/GenBank/DDBJ databases">
        <title>Complete and WGS of Bordetella genogroups.</title>
        <authorList>
            <person name="Spilker T."/>
            <person name="Lipuma J."/>
        </authorList>
    </citation>
    <scope>NUCLEOTIDE SEQUENCE [LARGE SCALE GENOMIC DNA]</scope>
    <source>
        <strain evidence="22">AU16122</strain>
    </source>
</reference>
<evidence type="ECO:0000256" key="2">
    <source>
        <dbReference type="ARBA" id="ARBA00003921"/>
    </source>
</evidence>
<evidence type="ECO:0000256" key="6">
    <source>
        <dbReference type="ARBA" id="ARBA00015188"/>
    </source>
</evidence>
<dbReference type="InterPro" id="IPR011601">
    <property type="entry name" value="MurB_C"/>
</dbReference>
<name>A0A261S5H9_9BORD</name>
<accession>A0A261S5H9</accession>
<keyword evidence="7 19" id="KW-0963">Cytoplasm</keyword>
<comment type="catalytic activity">
    <reaction evidence="18 19">
        <text>UDP-N-acetyl-alpha-D-muramate + NADP(+) = UDP-N-acetyl-3-O-(1-carboxyvinyl)-alpha-D-glucosamine + NADPH + H(+)</text>
        <dbReference type="Rhea" id="RHEA:12248"/>
        <dbReference type="ChEBI" id="CHEBI:15378"/>
        <dbReference type="ChEBI" id="CHEBI:57783"/>
        <dbReference type="ChEBI" id="CHEBI:58349"/>
        <dbReference type="ChEBI" id="CHEBI:68483"/>
        <dbReference type="ChEBI" id="CHEBI:70757"/>
        <dbReference type="EC" id="1.3.1.98"/>
    </reaction>
</comment>
<evidence type="ECO:0000256" key="7">
    <source>
        <dbReference type="ARBA" id="ARBA00022490"/>
    </source>
</evidence>
<dbReference type="PROSITE" id="PS51387">
    <property type="entry name" value="FAD_PCMH"/>
    <property type="match status" value="1"/>
</dbReference>
<evidence type="ECO:0000259" key="20">
    <source>
        <dbReference type="PROSITE" id="PS51387"/>
    </source>
</evidence>
<dbReference type="GO" id="GO:0005829">
    <property type="term" value="C:cytosol"/>
    <property type="evidence" value="ECO:0007669"/>
    <property type="project" value="TreeGrafter"/>
</dbReference>
<dbReference type="GO" id="GO:0008360">
    <property type="term" value="P:regulation of cell shape"/>
    <property type="evidence" value="ECO:0007669"/>
    <property type="project" value="UniProtKB-KW"/>
</dbReference>